<keyword evidence="3" id="KW-1185">Reference proteome</keyword>
<evidence type="ECO:0000256" key="1">
    <source>
        <dbReference type="SAM" id="MobiDB-lite"/>
    </source>
</evidence>
<feature type="compositionally biased region" description="Polar residues" evidence="1">
    <location>
        <begin position="154"/>
        <end position="166"/>
    </location>
</feature>
<accession>A0ABQ9IAM8</accession>
<feature type="region of interest" description="Disordered" evidence="1">
    <location>
        <begin position="1"/>
        <end position="23"/>
    </location>
</feature>
<sequence length="368" mass="40724">MEKRRNARAGETGYPRENPPEKTRRLEAYLCTNSSVKHTVGRRCKTVINNSKTKLTEDTLRGRRSWPWRKGGGNEVPKKTRRPEASANTIPTFENPRATQAEIEPDSPRWDMHRVGRGTANTKGQVDCACVWQCGDVSEDGTGSRRKSVGHANCQPQRLDQPPQSHFPTHLSCGHYLPRRTGPEGCAVRITPAFHYGCYLGGWRWAQRTSRVKGGGEADVASATGRVLRGGWLQGSYWSHAGRRHTHQAMRTTRVPMCPARCSSHDVTLQGRAETGPGERPAGGFYRNASPCDAAARSRKARAPVHVCVYVCVRASFRGGRPRDRALNEGTCHPVRGHFAGLICACEGILLGLLEDSEAQQWEAKHMA</sequence>
<evidence type="ECO:0000313" key="2">
    <source>
        <dbReference type="EMBL" id="KAJ8893717.1"/>
    </source>
</evidence>
<evidence type="ECO:0000313" key="3">
    <source>
        <dbReference type="Proteomes" id="UP001159363"/>
    </source>
</evidence>
<organism evidence="2 3">
    <name type="scientific">Dryococelus australis</name>
    <dbReference type="NCBI Taxonomy" id="614101"/>
    <lineage>
        <taxon>Eukaryota</taxon>
        <taxon>Metazoa</taxon>
        <taxon>Ecdysozoa</taxon>
        <taxon>Arthropoda</taxon>
        <taxon>Hexapoda</taxon>
        <taxon>Insecta</taxon>
        <taxon>Pterygota</taxon>
        <taxon>Neoptera</taxon>
        <taxon>Polyneoptera</taxon>
        <taxon>Phasmatodea</taxon>
        <taxon>Verophasmatodea</taxon>
        <taxon>Anareolatae</taxon>
        <taxon>Phasmatidae</taxon>
        <taxon>Eurycanthinae</taxon>
        <taxon>Dryococelus</taxon>
    </lineage>
</organism>
<feature type="region of interest" description="Disordered" evidence="1">
    <location>
        <begin position="141"/>
        <end position="166"/>
    </location>
</feature>
<protein>
    <submittedName>
        <fullName evidence="2">Uncharacterized protein</fullName>
    </submittedName>
</protein>
<comment type="caution">
    <text evidence="2">The sequence shown here is derived from an EMBL/GenBank/DDBJ whole genome shotgun (WGS) entry which is preliminary data.</text>
</comment>
<proteinExistence type="predicted"/>
<gene>
    <name evidence="2" type="ORF">PR048_006317</name>
</gene>
<reference evidence="2 3" key="1">
    <citation type="submission" date="2023-02" db="EMBL/GenBank/DDBJ databases">
        <title>LHISI_Scaffold_Assembly.</title>
        <authorList>
            <person name="Stuart O.P."/>
            <person name="Cleave R."/>
            <person name="Magrath M.J.L."/>
            <person name="Mikheyev A.S."/>
        </authorList>
    </citation>
    <scope>NUCLEOTIDE SEQUENCE [LARGE SCALE GENOMIC DNA]</scope>
    <source>
        <strain evidence="2">Daus_M_001</strain>
        <tissue evidence="2">Leg muscle</tissue>
    </source>
</reference>
<feature type="region of interest" description="Disordered" evidence="1">
    <location>
        <begin position="64"/>
        <end position="90"/>
    </location>
</feature>
<name>A0ABQ9IAM8_9NEOP</name>
<dbReference type="EMBL" id="JARBHB010000002">
    <property type="protein sequence ID" value="KAJ8893717.1"/>
    <property type="molecule type" value="Genomic_DNA"/>
</dbReference>
<dbReference type="Proteomes" id="UP001159363">
    <property type="component" value="Chromosome 2"/>
</dbReference>